<evidence type="ECO:0000256" key="2">
    <source>
        <dbReference type="ARBA" id="ARBA00023125"/>
    </source>
</evidence>
<dbReference type="EMBL" id="JAAXOU010000010">
    <property type="protein sequence ID" value="NKY12970.1"/>
    <property type="molecule type" value="Genomic_DNA"/>
</dbReference>
<gene>
    <name evidence="3" type="ORF">HGA06_01950</name>
</gene>
<comment type="caution">
    <text evidence="3">The sequence shown here is derived from an EMBL/GenBank/DDBJ whole genome shotgun (WGS) entry which is preliminary data.</text>
</comment>
<name>A0AA44IBT3_STRE0</name>
<reference evidence="3 4" key="1">
    <citation type="submission" date="2020-04" db="EMBL/GenBank/DDBJ databases">
        <title>MicrobeNet Type strains.</title>
        <authorList>
            <person name="Nicholson A.C."/>
        </authorList>
    </citation>
    <scope>NUCLEOTIDE SEQUENCE [LARGE SCALE GENOMIC DNA]</scope>
    <source>
        <strain evidence="3 4">DSM 40738</strain>
    </source>
</reference>
<dbReference type="CDD" id="cd17517">
    <property type="entry name" value="RMtype1_S_EcoKI_StySPI-TRD2-CR2_like"/>
    <property type="match status" value="1"/>
</dbReference>
<dbReference type="GO" id="GO:0009307">
    <property type="term" value="P:DNA restriction-modification system"/>
    <property type="evidence" value="ECO:0007669"/>
    <property type="project" value="UniProtKB-KW"/>
</dbReference>
<evidence type="ECO:0000256" key="1">
    <source>
        <dbReference type="ARBA" id="ARBA00022747"/>
    </source>
</evidence>
<dbReference type="InterPro" id="IPR044946">
    <property type="entry name" value="Restrct_endonuc_typeI_TRD_sf"/>
</dbReference>
<evidence type="ECO:0000313" key="3">
    <source>
        <dbReference type="EMBL" id="NKY12970.1"/>
    </source>
</evidence>
<dbReference type="RefSeq" id="WP_168437248.1">
    <property type="nucleotide sequence ID" value="NZ_JAAXOU010000010.1"/>
</dbReference>
<keyword evidence="3" id="KW-0540">Nuclease</keyword>
<keyword evidence="3" id="KW-0255">Endonuclease</keyword>
<dbReference type="PANTHER" id="PTHR43140:SF1">
    <property type="entry name" value="TYPE I RESTRICTION ENZYME ECOKI SPECIFICITY SUBUNIT"/>
    <property type="match status" value="1"/>
</dbReference>
<dbReference type="SUPFAM" id="SSF116734">
    <property type="entry name" value="DNA methylase specificity domain"/>
    <property type="match status" value="2"/>
</dbReference>
<organism evidence="3 4">
    <name type="scientific">Streptomyces somaliensis (strain ATCC 33201 / DSM 40738 / JCM 12659 / KCTC 9044 / NCTC 11332 / NRRL B-12077 / IP 733)</name>
    <dbReference type="NCBI Taxonomy" id="1134445"/>
    <lineage>
        <taxon>Bacteria</taxon>
        <taxon>Bacillati</taxon>
        <taxon>Actinomycetota</taxon>
        <taxon>Actinomycetes</taxon>
        <taxon>Kitasatosporales</taxon>
        <taxon>Streptomycetaceae</taxon>
        <taxon>Streptomyces</taxon>
    </lineage>
</organism>
<dbReference type="PANTHER" id="PTHR43140">
    <property type="entry name" value="TYPE-1 RESTRICTION ENZYME ECOKI SPECIFICITY PROTEIN"/>
    <property type="match status" value="1"/>
</dbReference>
<keyword evidence="4" id="KW-1185">Reference proteome</keyword>
<keyword evidence="2" id="KW-0238">DNA-binding</keyword>
<accession>A0AA44IBT3</accession>
<dbReference type="Gene3D" id="3.90.220.20">
    <property type="entry name" value="DNA methylase specificity domains"/>
    <property type="match status" value="2"/>
</dbReference>
<keyword evidence="1" id="KW-0680">Restriction system</keyword>
<dbReference type="AlphaFoldDB" id="A0AA44IBT3"/>
<dbReference type="GO" id="GO:0003677">
    <property type="term" value="F:DNA binding"/>
    <property type="evidence" value="ECO:0007669"/>
    <property type="project" value="UniProtKB-KW"/>
</dbReference>
<evidence type="ECO:0000313" key="4">
    <source>
        <dbReference type="Proteomes" id="UP000570003"/>
    </source>
</evidence>
<dbReference type="CDD" id="cd17253">
    <property type="entry name" value="RMtype1_S_Eco933I-TRD2-CR2_like"/>
    <property type="match status" value="1"/>
</dbReference>
<proteinExistence type="predicted"/>
<protein>
    <submittedName>
        <fullName evidence="3">Restriction endonuclease subunit S</fullName>
    </submittedName>
</protein>
<sequence>MSSDAEIRWVPVREVGEVRMGKQLSPSSREATGKFPYLRVANVLLGRIDYSDVNFMGFSSDERRIYGLKPGDILLNEGQSLELVGRSAIYEGAAGDYCFQNTLVRFRPGGEVLPAYAQIIFERWLATGVFAAVAKQTTSIAHLGGDRFGALLFPLRPLPEQRRIVEVIDAVAAQEGAIARSVAKLQKVGDGVASAQLGGVELGRFEDVIEYGPQNGIYKQASSYGVEGTPIVRIDSFKGGPSDFTRNLLRVSVTESEASSYGLAVGDIVINRVNTPELVGKSTAVRELTEPTIFESNMMRCKVRSDRAVPAFVEMWLGSVLPKKYFRVRAKSAISQASINGDDVRDCPFPCIEVREQRAILDRLAAVTVQQRLEEAELVKLRNMKQGLVDDLLSGRS</sequence>
<dbReference type="InterPro" id="IPR051212">
    <property type="entry name" value="Type-I_RE_S_subunit"/>
</dbReference>
<dbReference type="GO" id="GO:0004519">
    <property type="term" value="F:endonuclease activity"/>
    <property type="evidence" value="ECO:0007669"/>
    <property type="project" value="UniProtKB-KW"/>
</dbReference>
<dbReference type="Proteomes" id="UP000570003">
    <property type="component" value="Unassembled WGS sequence"/>
</dbReference>
<keyword evidence="3" id="KW-0378">Hydrolase</keyword>